<dbReference type="AlphaFoldDB" id="A0A136A6B6"/>
<sequence length="94" mass="10250">MKILVRNLDRETTEDELNRAFSAFGKVQSCAIVREKTNGLSKGFGFVEMPKPGDAKAAVKSLNDSMLGANKIRVKYASSLASHPPTNEKSKPKP</sequence>
<reference evidence="3" key="1">
    <citation type="submission" date="2016-02" db="EMBL/GenBank/DDBJ databases">
        <authorList>
            <person name="Schultz-Johansen M."/>
            <person name="Glaring M.A."/>
            <person name="Bech P.K."/>
            <person name="Stougaard P."/>
        </authorList>
    </citation>
    <scope>NUCLEOTIDE SEQUENCE [LARGE SCALE GENOMIC DNA]</scope>
    <source>
        <strain evidence="3">S66</strain>
    </source>
</reference>
<dbReference type="OrthoDB" id="9798855at2"/>
<dbReference type="PANTHER" id="PTHR48034">
    <property type="entry name" value="TRANSFORMER-2 SEX-DETERMINING PROTEIN-RELATED"/>
    <property type="match status" value="1"/>
</dbReference>
<dbReference type="EMBL" id="LSNE01000002">
    <property type="protein sequence ID" value="KXI30670.1"/>
    <property type="molecule type" value="Genomic_DNA"/>
</dbReference>
<dbReference type="STRING" id="1799789.AX660_04360"/>
<keyword evidence="3" id="KW-1185">Reference proteome</keyword>
<evidence type="ECO:0000313" key="3">
    <source>
        <dbReference type="Proteomes" id="UP000070299"/>
    </source>
</evidence>
<dbReference type="SUPFAM" id="SSF54928">
    <property type="entry name" value="RNA-binding domain, RBD"/>
    <property type="match status" value="1"/>
</dbReference>
<dbReference type="InterPro" id="IPR035979">
    <property type="entry name" value="RBD_domain_sf"/>
</dbReference>
<feature type="domain" description="RRM" evidence="1">
    <location>
        <begin position="1"/>
        <end position="79"/>
    </location>
</feature>
<dbReference type="Pfam" id="PF00076">
    <property type="entry name" value="RRM_1"/>
    <property type="match status" value="1"/>
</dbReference>
<comment type="caution">
    <text evidence="2">The sequence shown here is derived from an EMBL/GenBank/DDBJ whole genome shotgun (WGS) entry which is preliminary data.</text>
</comment>
<evidence type="ECO:0000259" key="1">
    <source>
        <dbReference type="PROSITE" id="PS50102"/>
    </source>
</evidence>
<dbReference type="GO" id="GO:0003723">
    <property type="term" value="F:RNA binding"/>
    <property type="evidence" value="ECO:0007669"/>
    <property type="project" value="InterPro"/>
</dbReference>
<gene>
    <name evidence="2" type="ORF">AX660_04360</name>
</gene>
<dbReference type="RefSeq" id="WP_068371428.1">
    <property type="nucleotide sequence ID" value="NZ_LSNE01000002.1"/>
</dbReference>
<dbReference type="InterPro" id="IPR050441">
    <property type="entry name" value="RBM"/>
</dbReference>
<dbReference type="Proteomes" id="UP000070299">
    <property type="component" value="Unassembled WGS sequence"/>
</dbReference>
<dbReference type="PROSITE" id="PS50102">
    <property type="entry name" value="RRM"/>
    <property type="match status" value="1"/>
</dbReference>
<dbReference type="Gene3D" id="3.30.70.330">
    <property type="match status" value="1"/>
</dbReference>
<protein>
    <submittedName>
        <fullName evidence="2">RNA-binding protein</fullName>
    </submittedName>
</protein>
<dbReference type="InterPro" id="IPR000504">
    <property type="entry name" value="RRM_dom"/>
</dbReference>
<evidence type="ECO:0000313" key="2">
    <source>
        <dbReference type="EMBL" id="KXI30670.1"/>
    </source>
</evidence>
<proteinExistence type="predicted"/>
<name>A0A136A6B6_9ALTE</name>
<accession>A0A136A6B6</accession>
<dbReference type="InterPro" id="IPR012677">
    <property type="entry name" value="Nucleotide-bd_a/b_plait_sf"/>
</dbReference>
<organism evidence="2 3">
    <name type="scientific">Paraglaciecola hydrolytica</name>
    <dbReference type="NCBI Taxonomy" id="1799789"/>
    <lineage>
        <taxon>Bacteria</taxon>
        <taxon>Pseudomonadati</taxon>
        <taxon>Pseudomonadota</taxon>
        <taxon>Gammaproteobacteria</taxon>
        <taxon>Alteromonadales</taxon>
        <taxon>Alteromonadaceae</taxon>
        <taxon>Paraglaciecola</taxon>
    </lineage>
</organism>
<dbReference type="SMART" id="SM00360">
    <property type="entry name" value="RRM"/>
    <property type="match status" value="1"/>
</dbReference>